<keyword evidence="5" id="KW-0696">RNA-directed RNA polymerase</keyword>
<dbReference type="InterPro" id="IPR057596">
    <property type="entry name" value="RDRP_core"/>
</dbReference>
<evidence type="ECO:0000256" key="3">
    <source>
        <dbReference type="ARBA" id="ARBA00022679"/>
    </source>
</evidence>
<dbReference type="GO" id="GO:0003968">
    <property type="term" value="F:RNA-directed RNA polymerase activity"/>
    <property type="evidence" value="ECO:0007669"/>
    <property type="project" value="UniProtKB-KW"/>
</dbReference>
<comment type="similarity">
    <text evidence="5">Belongs to the RdRP family.</text>
</comment>
<organism evidence="8">
    <name type="scientific">Eucalyptus grandis</name>
    <name type="common">Flooded gum</name>
    <dbReference type="NCBI Taxonomy" id="71139"/>
    <lineage>
        <taxon>Eukaryota</taxon>
        <taxon>Viridiplantae</taxon>
        <taxon>Streptophyta</taxon>
        <taxon>Embryophyta</taxon>
        <taxon>Tracheophyta</taxon>
        <taxon>Spermatophyta</taxon>
        <taxon>Magnoliopsida</taxon>
        <taxon>eudicotyledons</taxon>
        <taxon>Gunneridae</taxon>
        <taxon>Pentapetalae</taxon>
        <taxon>rosids</taxon>
        <taxon>malvids</taxon>
        <taxon>Myrtales</taxon>
        <taxon>Myrtaceae</taxon>
        <taxon>Myrtoideae</taxon>
        <taxon>Eucalypteae</taxon>
        <taxon>Eucalyptus</taxon>
    </lineage>
</organism>
<keyword evidence="5" id="KW-0548">Nucleotidyltransferase</keyword>
<dbReference type="InParanoid" id="A0A059A0R1"/>
<reference evidence="8" key="1">
    <citation type="submission" date="2013-07" db="EMBL/GenBank/DDBJ databases">
        <title>The genome of Eucalyptus grandis.</title>
        <authorList>
            <person name="Schmutz J."/>
            <person name="Hayes R."/>
            <person name="Myburg A."/>
            <person name="Tuskan G."/>
            <person name="Grattapaglia D."/>
            <person name="Rokhsar D.S."/>
        </authorList>
    </citation>
    <scope>NUCLEOTIDE SEQUENCE</scope>
    <source>
        <tissue evidence="8">Leaf extractions</tissue>
    </source>
</reference>
<proteinExistence type="inferred from homology"/>
<dbReference type="eggNOG" id="KOG4698">
    <property type="taxonomic scope" value="Eukaryota"/>
</dbReference>
<keyword evidence="5" id="KW-0943">RNA-mediated gene silencing</keyword>
<name>A0A059A0R1_EUCGR</name>
<comment type="subcellular location">
    <subcellularLocation>
        <location evidence="1">Golgi apparatus membrane</location>
        <topology evidence="1">Single-pass type II membrane protein</topology>
    </subcellularLocation>
</comment>
<dbReference type="GO" id="GO:0016763">
    <property type="term" value="F:pentosyltransferase activity"/>
    <property type="evidence" value="ECO:0007669"/>
    <property type="project" value="UniProtKB-ARBA"/>
</dbReference>
<keyword evidence="5" id="KW-0694">RNA-binding</keyword>
<dbReference type="GO" id="GO:0000139">
    <property type="term" value="C:Golgi membrane"/>
    <property type="evidence" value="ECO:0007669"/>
    <property type="project" value="UniProtKB-SubCell"/>
</dbReference>
<feature type="domain" description="RDRP core" evidence="7">
    <location>
        <begin position="1"/>
        <end position="128"/>
    </location>
</feature>
<keyword evidence="4" id="KW-0325">Glycoprotein</keyword>
<evidence type="ECO:0000256" key="1">
    <source>
        <dbReference type="ARBA" id="ARBA00004323"/>
    </source>
</evidence>
<sequence>MIKVEKDPKLLGIRTVDALEIVQTSNKPKLAYLSKILIALLSYGGVPNEFLLDMVEKALGDANSVFSSKRAALREAIVGVKIHDDLTVDPSLMKGNKSILDFRHFLDRAYQPWIKGSIPDKEQGVQLKLNQWASVPTLGQSMKINKDNQKHQVKKPKLVILSRSGSRALVNKDCLVKMAEDMGFRVEVLRPKRTTELAKMYGLLNKREVMVGVHGAALTHFLFLKPGSVLIQVIPLGTDSPAETCFGKPARELGLKYIGYKILPRESSLYNEYDKDDPVLTNPKGVIRKGWQYTKEIYLDRQNVSLDMRRFHKRLLQAYDYSFKKINR</sequence>
<gene>
    <name evidence="8" type="ORF">EUGRSUZ_K01068</name>
</gene>
<dbReference type="PANTHER" id="PTHR20961:SF124">
    <property type="entry name" value="GLYCOSYLTRANSFERASE"/>
    <property type="match status" value="1"/>
</dbReference>
<dbReference type="Pfam" id="PF05183">
    <property type="entry name" value="RdRP"/>
    <property type="match status" value="1"/>
</dbReference>
<dbReference type="GO" id="GO:0016757">
    <property type="term" value="F:glycosyltransferase activity"/>
    <property type="evidence" value="ECO:0000318"/>
    <property type="project" value="GO_Central"/>
</dbReference>
<dbReference type="EC" id="2.7.7.48" evidence="5"/>
<accession>A0A059A0R1</accession>
<dbReference type="PANTHER" id="PTHR20961">
    <property type="entry name" value="GLYCOSYLTRANSFERASE"/>
    <property type="match status" value="1"/>
</dbReference>
<evidence type="ECO:0000259" key="7">
    <source>
        <dbReference type="Pfam" id="PF05183"/>
    </source>
</evidence>
<dbReference type="Gramene" id="KCW47276">
    <property type="protein sequence ID" value="KCW47276"/>
    <property type="gene ID" value="EUGRSUZ_K01068"/>
</dbReference>
<dbReference type="InterPro" id="IPR049625">
    <property type="entry name" value="Glyco_transf_61_cat"/>
</dbReference>
<dbReference type="InterPro" id="IPR007657">
    <property type="entry name" value="Glycosyltransferase_61"/>
</dbReference>
<comment type="catalytic activity">
    <reaction evidence="5">
        <text>RNA(n) + a ribonucleoside 5'-triphosphate = RNA(n+1) + diphosphate</text>
        <dbReference type="Rhea" id="RHEA:21248"/>
        <dbReference type="Rhea" id="RHEA-COMP:14527"/>
        <dbReference type="Rhea" id="RHEA-COMP:17342"/>
        <dbReference type="ChEBI" id="CHEBI:33019"/>
        <dbReference type="ChEBI" id="CHEBI:61557"/>
        <dbReference type="ChEBI" id="CHEBI:140395"/>
        <dbReference type="EC" id="2.7.7.48"/>
    </reaction>
</comment>
<comment type="function">
    <text evidence="5">Probably involved in the RNA silencing pathway and required for the generation of small interfering RNAs (siRNAs).</text>
</comment>
<dbReference type="Pfam" id="PF04577">
    <property type="entry name" value="Glyco_transf_61"/>
    <property type="match status" value="1"/>
</dbReference>
<evidence type="ECO:0000256" key="5">
    <source>
        <dbReference type="RuleBase" id="RU363098"/>
    </source>
</evidence>
<dbReference type="GO" id="GO:0003723">
    <property type="term" value="F:RNA binding"/>
    <property type="evidence" value="ECO:0007669"/>
    <property type="project" value="UniProtKB-KW"/>
</dbReference>
<keyword evidence="2" id="KW-0328">Glycosyltransferase</keyword>
<dbReference type="EMBL" id="KK198763">
    <property type="protein sequence ID" value="KCW47276.1"/>
    <property type="molecule type" value="Genomic_DNA"/>
</dbReference>
<feature type="domain" description="Glycosyltransferase 61 catalytic" evidence="6">
    <location>
        <begin position="144"/>
        <end position="231"/>
    </location>
</feature>
<evidence type="ECO:0000256" key="2">
    <source>
        <dbReference type="ARBA" id="ARBA00022676"/>
    </source>
</evidence>
<evidence type="ECO:0000256" key="4">
    <source>
        <dbReference type="ARBA" id="ARBA00023180"/>
    </source>
</evidence>
<evidence type="ECO:0000259" key="6">
    <source>
        <dbReference type="Pfam" id="PF04577"/>
    </source>
</evidence>
<dbReference type="GO" id="GO:0031047">
    <property type="term" value="P:regulatory ncRNA-mediated gene silencing"/>
    <property type="evidence" value="ECO:0007669"/>
    <property type="project" value="UniProtKB-KW"/>
</dbReference>
<keyword evidence="3 5" id="KW-0808">Transferase</keyword>
<dbReference type="AlphaFoldDB" id="A0A059A0R1"/>
<protein>
    <recommendedName>
        <fullName evidence="5">RNA-dependent RNA polymerase</fullName>
        <ecNumber evidence="5">2.7.7.48</ecNumber>
    </recommendedName>
</protein>
<evidence type="ECO:0000313" key="8">
    <source>
        <dbReference type="EMBL" id="KCW47276.1"/>
    </source>
</evidence>